<evidence type="ECO:0000313" key="2">
    <source>
        <dbReference type="EMBL" id="SMP72372.1"/>
    </source>
</evidence>
<keyword evidence="3" id="KW-1185">Reference proteome</keyword>
<protein>
    <submittedName>
        <fullName evidence="2">Uncharacterized membrane protein</fullName>
    </submittedName>
</protein>
<reference evidence="2 3" key="1">
    <citation type="submission" date="2017-05" db="EMBL/GenBank/DDBJ databases">
        <authorList>
            <person name="Varghese N."/>
            <person name="Submissions S."/>
        </authorList>
    </citation>
    <scope>NUCLEOTIDE SEQUENCE [LARGE SCALE GENOMIC DNA]</scope>
    <source>
        <strain evidence="2 3">DSM 25457</strain>
    </source>
</reference>
<name>A0ABY1QIQ5_9BACT</name>
<evidence type="ECO:0000313" key="3">
    <source>
        <dbReference type="Proteomes" id="UP001158067"/>
    </source>
</evidence>
<dbReference type="InterPro" id="IPR010768">
    <property type="entry name" value="GATase1-like"/>
</dbReference>
<dbReference type="PANTHER" id="PTHR37947:SF1">
    <property type="entry name" value="BLL2462 PROTEIN"/>
    <property type="match status" value="1"/>
</dbReference>
<dbReference type="SUPFAM" id="SSF52317">
    <property type="entry name" value="Class I glutamine amidotransferase-like"/>
    <property type="match status" value="1"/>
</dbReference>
<comment type="caution">
    <text evidence="2">The sequence shown here is derived from an EMBL/GenBank/DDBJ whole genome shotgun (WGS) entry which is preliminary data.</text>
</comment>
<organism evidence="2 3">
    <name type="scientific">Neorhodopirellula lusitana</name>
    <dbReference type="NCBI Taxonomy" id="445327"/>
    <lineage>
        <taxon>Bacteria</taxon>
        <taxon>Pseudomonadati</taxon>
        <taxon>Planctomycetota</taxon>
        <taxon>Planctomycetia</taxon>
        <taxon>Pirellulales</taxon>
        <taxon>Pirellulaceae</taxon>
        <taxon>Neorhodopirellula</taxon>
    </lineage>
</organism>
<dbReference type="Pfam" id="PF07090">
    <property type="entry name" value="GATase1_like"/>
    <property type="match status" value="1"/>
</dbReference>
<dbReference type="InterPro" id="IPR029062">
    <property type="entry name" value="Class_I_gatase-like"/>
</dbReference>
<dbReference type="Proteomes" id="UP001158067">
    <property type="component" value="Unassembled WGS sequence"/>
</dbReference>
<proteinExistence type="predicted"/>
<dbReference type="Gene3D" id="3.40.50.880">
    <property type="match status" value="1"/>
</dbReference>
<sequence length="309" mass="35460">MEWENHAFASTKIATQFETCEFEPTLPIERAIRRTRFLFVSLNLVHLMTKRVWHVGNWCIHTGNEYIESPFLSAKKNVEVLNYGQPFVDAIQEIDGAEVISQPSWELYNLSPEAFDDRLQWADVIVFGDVETKCMMLHPDFFNRAKWETGYVTYPDRFNVLRRWVEAGGHFHMNGGWYSFSGQLGKGGWGRSLFADVLPVQCLETDDLFESTEAFPTQVNQPNHPAVSGIDFDTLPPLLGFNQTIPREGCGSIVDIAFAGNWHPLFAAHHFGEGRVTAWTTGASPHWGINFVKWPQYNQFWRQVFTADY</sequence>
<dbReference type="PANTHER" id="PTHR37947">
    <property type="entry name" value="BLL2462 PROTEIN"/>
    <property type="match status" value="1"/>
</dbReference>
<accession>A0ABY1QIQ5</accession>
<gene>
    <name evidence="2" type="ORF">SAMN06265222_11573</name>
</gene>
<evidence type="ECO:0000259" key="1">
    <source>
        <dbReference type="Pfam" id="PF07090"/>
    </source>
</evidence>
<dbReference type="EMBL" id="FXUG01000015">
    <property type="protein sequence ID" value="SMP72372.1"/>
    <property type="molecule type" value="Genomic_DNA"/>
</dbReference>
<feature type="domain" description="Putative glutamine amidotransferase" evidence="1">
    <location>
        <begin position="97"/>
        <end position="305"/>
    </location>
</feature>